<evidence type="ECO:0000256" key="7">
    <source>
        <dbReference type="SAM" id="MobiDB-lite"/>
    </source>
</evidence>
<feature type="compositionally biased region" description="Low complexity" evidence="7">
    <location>
        <begin position="838"/>
        <end position="864"/>
    </location>
</feature>
<dbReference type="PRINTS" id="PR00053">
    <property type="entry name" value="FORKHEAD"/>
</dbReference>
<dbReference type="EMBL" id="CENE01000001">
    <property type="protein sequence ID" value="CEQ38727.1"/>
    <property type="molecule type" value="Genomic_DNA"/>
</dbReference>
<feature type="region of interest" description="Disordered" evidence="7">
    <location>
        <begin position="1"/>
        <end position="151"/>
    </location>
</feature>
<feature type="region of interest" description="Disordered" evidence="7">
    <location>
        <begin position="1196"/>
        <end position="1240"/>
    </location>
</feature>
<gene>
    <name evidence="9" type="primary">SPOSA6832_00179</name>
</gene>
<dbReference type="PANTHER" id="PTHR45881">
    <property type="entry name" value="CHECKPOINT SUPPRESSOR 1-LIKE, ISOFORM A-RELATED"/>
    <property type="match status" value="1"/>
</dbReference>
<sequence length="1294" mass="136400">MPPRPDTSPLPPSSSAFSQSTPALSHRLPGHSASSSSPPNDLIATPSDRYDVSRGTKLGKQPQRRSVRIRTSSGGNPDSSPQVVNLGGSASYLDVSDPAPLHEVPTRSRAVRTSSNPALPPSHASSSTSRVRMPRASLPPRAAATQAGSSDTLALAQAHGITADQFEEAKQQVMRFLRTENAPAHHHHAAPTPISLAAHDDSAKRHAHVKRLSNSMSFPGASISTAASSISPVLGHATTPVSASFHISPVHAPYPQAPLARTPNASSALQRATFESVANLDLMDAGRNSTKSIRARPSFEDVVQRSAKRQVRDGDASMSHMQKWAQDESSSSSEEEGPGLASMLSLSAHSRKISNTPGGSRLLPSPASFGGQAVLDANTSPSLNQGGAQRRGMMDRFMSDRPNLTAGDVAASQPNVAGPAARSQEQKSPVFDPRTASPPRRATYAQHALLTSPAPSKPSQSVLFSPDVAKLLRSELDELEANEMAGARKPSSPLKNVDRSSDIVVDEASSSPYGPGSPFSSAGASRTRDIFSVSHDKSATRRAGWADPPSANNRGLVSPTMSAASLSMRAPSFCDSSPAASEHGSVTSRSQPYISSSSSAHPASAPDFLYGGVPSSSPTSSHHSEYPPTRFHRSSPGPFTSTSSLSRSDSSSTSAVASSSRAKRGPAHRADSLPYAAGQQDPHVKPTWSYAALIGQAIFSTEERKISLADIYAFIMRSYPYYKKEDAGWQNSIRHNLSLNECFIKTARGPDNPGKGCLWAIAAGCEDQFVDGGFVKKGGSGTSRRNRGKAAQAAAKFDPQGLLRVQAPTSATKRGRASSPAGSVSSRGGTPAPTRIAPQSQQVMPHQQMPPQLQMPHQQLLPQQQMPPPRPYSPTVSVRSATPASMSPPSNPPPTFDFSVPPPALVPRPASSASVHRVERPLPPSRPATAMSARSYSLIDFSEEHVDKKHRLEAPPVVRTLSAPVLNTSSAPVAMSTPAPAAPVSPLPSRTAAPVSPPPSRTTGSHLREPILSTTMSPPTSVYHRLAGPYQPLSYGHSSVQNHRALALLASPEAAGIMPAVHPFDRSASLLTAAAQGSPRSSSTPFLPAPHIFPGSNSKRQRTESDKEDRTLSSLLSPSTLVHTQSPVRRLPFHSVLATRADLHSISQISSIRGGPRAPMSPVQPSSDKLEPQPDPKKRATGTRLLPAVNALVDAAHDPFRSPPRAHRRSPSARSLTSLGPLQAALQTPGGKGRPLGFSPSLAGGNWSSWNDPYGGGVEAELEHFGRNDSVHGSGVSGTARLCWPSPGVGHIAW</sequence>
<feature type="compositionally biased region" description="Polar residues" evidence="7">
    <location>
        <begin position="575"/>
        <end position="587"/>
    </location>
</feature>
<feature type="compositionally biased region" description="Low complexity" evidence="7">
    <location>
        <begin position="1112"/>
        <end position="1121"/>
    </location>
</feature>
<protein>
    <submittedName>
        <fullName evidence="9">SPOSA6832_00179-mRNA-1:cds</fullName>
    </submittedName>
</protein>
<dbReference type="OrthoDB" id="5954824at2759"/>
<evidence type="ECO:0000256" key="5">
    <source>
        <dbReference type="ARBA" id="ARBA00023242"/>
    </source>
</evidence>
<feature type="compositionally biased region" description="Pro residues" evidence="7">
    <location>
        <begin position="889"/>
        <end position="906"/>
    </location>
</feature>
<reference evidence="10" key="1">
    <citation type="submission" date="2015-02" db="EMBL/GenBank/DDBJ databases">
        <authorList>
            <person name="Gon?alves P."/>
        </authorList>
    </citation>
    <scope>NUCLEOTIDE SEQUENCE [LARGE SCALE GENOMIC DNA]</scope>
</reference>
<dbReference type="SUPFAM" id="SSF46785">
    <property type="entry name" value="Winged helix' DNA-binding domain"/>
    <property type="match status" value="1"/>
</dbReference>
<feature type="region of interest" description="Disordered" evidence="7">
    <location>
        <begin position="1148"/>
        <end position="1181"/>
    </location>
</feature>
<feature type="DNA-binding region" description="Fork-head" evidence="6">
    <location>
        <begin position="685"/>
        <end position="779"/>
    </location>
</feature>
<keyword evidence="5 6" id="KW-0539">Nucleus</keyword>
<feature type="compositionally biased region" description="Basic and acidic residues" evidence="7">
    <location>
        <begin position="1168"/>
        <end position="1178"/>
    </location>
</feature>
<proteinExistence type="predicted"/>
<feature type="region of interest" description="Disordered" evidence="7">
    <location>
        <begin position="575"/>
        <end position="682"/>
    </location>
</feature>
<dbReference type="Gene3D" id="1.10.10.10">
    <property type="entry name" value="Winged helix-like DNA-binding domain superfamily/Winged helix DNA-binding domain"/>
    <property type="match status" value="1"/>
</dbReference>
<evidence type="ECO:0000313" key="10">
    <source>
        <dbReference type="Proteomes" id="UP000243876"/>
    </source>
</evidence>
<dbReference type="PROSITE" id="PS00658">
    <property type="entry name" value="FORK_HEAD_2"/>
    <property type="match status" value="1"/>
</dbReference>
<feature type="compositionally biased region" description="Polar residues" evidence="7">
    <location>
        <begin position="69"/>
        <end position="83"/>
    </location>
</feature>
<evidence type="ECO:0000256" key="1">
    <source>
        <dbReference type="ARBA" id="ARBA00004123"/>
    </source>
</evidence>
<feature type="compositionally biased region" description="Polar residues" evidence="7">
    <location>
        <begin position="344"/>
        <end position="358"/>
    </location>
</feature>
<keyword evidence="10" id="KW-1185">Reference proteome</keyword>
<dbReference type="InterPro" id="IPR036388">
    <property type="entry name" value="WH-like_DNA-bd_sf"/>
</dbReference>
<accession>A0A0D6EFF5</accession>
<evidence type="ECO:0000256" key="3">
    <source>
        <dbReference type="ARBA" id="ARBA00023125"/>
    </source>
</evidence>
<evidence type="ECO:0000259" key="8">
    <source>
        <dbReference type="PROSITE" id="PS50039"/>
    </source>
</evidence>
<dbReference type="GO" id="GO:0000978">
    <property type="term" value="F:RNA polymerase II cis-regulatory region sequence-specific DNA binding"/>
    <property type="evidence" value="ECO:0007669"/>
    <property type="project" value="TreeGrafter"/>
</dbReference>
<feature type="region of interest" description="Disordered" evidence="7">
    <location>
        <begin position="974"/>
        <end position="1020"/>
    </location>
</feature>
<dbReference type="Pfam" id="PF00250">
    <property type="entry name" value="Forkhead"/>
    <property type="match status" value="1"/>
</dbReference>
<dbReference type="PANTHER" id="PTHR45881:SF1">
    <property type="entry name" value="FORK HEAD PROTEIN HOMOLOG 2"/>
    <property type="match status" value="1"/>
</dbReference>
<name>A0A0D6EFF5_SPOSA</name>
<comment type="subcellular location">
    <subcellularLocation>
        <location evidence="1 6">Nucleus</location>
    </subcellularLocation>
</comment>
<dbReference type="InterPro" id="IPR001766">
    <property type="entry name" value="Fork_head_dom"/>
</dbReference>
<dbReference type="PROSITE" id="PS50039">
    <property type="entry name" value="FORK_HEAD_3"/>
    <property type="match status" value="1"/>
</dbReference>
<feature type="region of interest" description="Disordered" evidence="7">
    <location>
        <begin position="289"/>
        <end position="442"/>
    </location>
</feature>
<feature type="region of interest" description="Disordered" evidence="7">
    <location>
        <begin position="778"/>
        <end position="931"/>
    </location>
</feature>
<feature type="compositionally biased region" description="Polar residues" evidence="7">
    <location>
        <begin position="377"/>
        <end position="387"/>
    </location>
</feature>
<feature type="compositionally biased region" description="Basic and acidic residues" evidence="7">
    <location>
        <begin position="526"/>
        <end position="539"/>
    </location>
</feature>
<feature type="domain" description="Fork-head" evidence="8">
    <location>
        <begin position="685"/>
        <end position="779"/>
    </location>
</feature>
<dbReference type="InterPro" id="IPR036390">
    <property type="entry name" value="WH_DNA-bd_sf"/>
</dbReference>
<evidence type="ECO:0000256" key="2">
    <source>
        <dbReference type="ARBA" id="ARBA00023015"/>
    </source>
</evidence>
<evidence type="ECO:0000256" key="6">
    <source>
        <dbReference type="PROSITE-ProRule" id="PRU00089"/>
    </source>
</evidence>
<feature type="compositionally biased region" description="Low complexity" evidence="7">
    <location>
        <begin position="640"/>
        <end position="660"/>
    </location>
</feature>
<dbReference type="InterPro" id="IPR030456">
    <property type="entry name" value="TF_fork_head_CS_2"/>
</dbReference>
<dbReference type="GO" id="GO:0005634">
    <property type="term" value="C:nucleus"/>
    <property type="evidence" value="ECO:0007669"/>
    <property type="project" value="UniProtKB-SubCell"/>
</dbReference>
<evidence type="ECO:0000313" key="9">
    <source>
        <dbReference type="EMBL" id="CEQ38727.1"/>
    </source>
</evidence>
<feature type="compositionally biased region" description="Polar residues" evidence="7">
    <location>
        <begin position="111"/>
        <end position="130"/>
    </location>
</feature>
<feature type="region of interest" description="Disordered" evidence="7">
    <location>
        <begin position="506"/>
        <end position="558"/>
    </location>
</feature>
<feature type="region of interest" description="Disordered" evidence="7">
    <location>
        <begin position="1073"/>
        <end position="1125"/>
    </location>
</feature>
<dbReference type="Proteomes" id="UP000243876">
    <property type="component" value="Unassembled WGS sequence"/>
</dbReference>
<keyword evidence="2" id="KW-0805">Transcription regulation</keyword>
<keyword evidence="3 6" id="KW-0238">DNA-binding</keyword>
<dbReference type="GO" id="GO:0000981">
    <property type="term" value="F:DNA-binding transcription factor activity, RNA polymerase II-specific"/>
    <property type="evidence" value="ECO:0007669"/>
    <property type="project" value="TreeGrafter"/>
</dbReference>
<dbReference type="SMART" id="SM00339">
    <property type="entry name" value="FH"/>
    <property type="match status" value="1"/>
</dbReference>
<feature type="compositionally biased region" description="Pro residues" evidence="7">
    <location>
        <begin position="1"/>
        <end position="12"/>
    </location>
</feature>
<organism evidence="9 10">
    <name type="scientific">Sporidiobolus salmonicolor</name>
    <name type="common">Yeast-like fungus</name>
    <name type="synonym">Sporobolomyces salmonicolor</name>
    <dbReference type="NCBI Taxonomy" id="5005"/>
    <lineage>
        <taxon>Eukaryota</taxon>
        <taxon>Fungi</taxon>
        <taxon>Dikarya</taxon>
        <taxon>Basidiomycota</taxon>
        <taxon>Pucciniomycotina</taxon>
        <taxon>Microbotryomycetes</taxon>
        <taxon>Sporidiobolales</taxon>
        <taxon>Sporidiobolaceae</taxon>
        <taxon>Sporobolomyces</taxon>
    </lineage>
</organism>
<evidence type="ECO:0000256" key="4">
    <source>
        <dbReference type="ARBA" id="ARBA00023163"/>
    </source>
</evidence>
<dbReference type="FunFam" id="1.10.10.10:FF:000135">
    <property type="entry name" value="forkhead box protein G1"/>
    <property type="match status" value="1"/>
</dbReference>
<feature type="compositionally biased region" description="Low complexity" evidence="7">
    <location>
        <begin position="508"/>
        <end position="525"/>
    </location>
</feature>
<keyword evidence="4" id="KW-0804">Transcription</keyword>
<feature type="compositionally biased region" description="Low complexity" evidence="7">
    <location>
        <begin position="588"/>
        <end position="606"/>
    </location>
</feature>
<feature type="compositionally biased region" description="Basic and acidic residues" evidence="7">
    <location>
        <begin position="1101"/>
        <end position="1111"/>
    </location>
</feature>
<feature type="compositionally biased region" description="Low complexity" evidence="7">
    <location>
        <begin position="614"/>
        <end position="629"/>
    </location>
</feature>